<comment type="catalytic activity">
    <reaction evidence="4">
        <text>Hydrolysis of (1-&gt;4)-beta-linkages between N-acetylmuramic acid and N-acetyl-D-glucosamine residues in a peptidoglycan and between N-acetyl-D-glucosamine residues in chitodextrins.</text>
        <dbReference type="EC" id="3.2.1.17"/>
    </reaction>
</comment>
<evidence type="ECO:0000256" key="2">
    <source>
        <dbReference type="ARBA" id="ARBA00022801"/>
    </source>
</evidence>
<dbReference type="Proteomes" id="UP001314261">
    <property type="component" value="Unassembled WGS sequence"/>
</dbReference>
<evidence type="ECO:0000313" key="7">
    <source>
        <dbReference type="Proteomes" id="UP001314261"/>
    </source>
</evidence>
<feature type="chain" id="PRO_5046924509" description="Lysozyme" evidence="5">
    <location>
        <begin position="26"/>
        <end position="546"/>
    </location>
</feature>
<dbReference type="SMART" id="SM00641">
    <property type="entry name" value="Glyco_25"/>
    <property type="match status" value="1"/>
</dbReference>
<dbReference type="InterPro" id="IPR017853">
    <property type="entry name" value="GH"/>
</dbReference>
<dbReference type="PANTHER" id="PTHR34135:SF2">
    <property type="entry name" value="LYSOZYME"/>
    <property type="match status" value="1"/>
</dbReference>
<keyword evidence="5" id="KW-0732">Signal</keyword>
<dbReference type="EC" id="3.2.1.17" evidence="4"/>
<evidence type="ECO:0000256" key="3">
    <source>
        <dbReference type="ARBA" id="ARBA00023295"/>
    </source>
</evidence>
<comment type="caution">
    <text evidence="6">The sequence shown here is derived from an EMBL/GenBank/DDBJ whole genome shotgun (WGS) entry which is preliminary data.</text>
</comment>
<reference evidence="6 7" key="1">
    <citation type="submission" date="2023-10" db="EMBL/GenBank/DDBJ databases">
        <authorList>
            <person name="Botero Cardona J."/>
        </authorList>
    </citation>
    <scope>NUCLEOTIDE SEQUENCE [LARGE SCALE GENOMIC DNA]</scope>
    <source>
        <strain evidence="6 7">R-54839</strain>
    </source>
</reference>
<gene>
    <name evidence="6" type="ORF">R54839_PPFHFPJH_00953</name>
</gene>
<dbReference type="PROSITE" id="PS00953">
    <property type="entry name" value="GLYCOSYL_HYDROL_F25_1"/>
    <property type="match status" value="1"/>
</dbReference>
<dbReference type="Pfam" id="PF01183">
    <property type="entry name" value="Glyco_hydro_25"/>
    <property type="match status" value="1"/>
</dbReference>
<keyword evidence="3 4" id="KW-0326">Glycosidase</keyword>
<proteinExistence type="inferred from homology"/>
<dbReference type="InterPro" id="IPR002053">
    <property type="entry name" value="Glyco_hydro_25"/>
</dbReference>
<dbReference type="InterPro" id="IPR018077">
    <property type="entry name" value="Glyco_hydro_fam25_subgr"/>
</dbReference>
<sequence length="546" mass="61543">MNVKHALLTLTAVSAFGLAAGQAQSQHLVSAADVEQVTAGQSGLPRMDAVDIASYQGNLTVDDFKKMKDLGITGVIVKLTESTTYTNPFAATQVANARAAGMKVSAYHFSRYANEDQARAEANYFADAAKNLGFASSDVLIDDLEASGTKVASVSSNARAFDNQLQSRGFTNPSLYTYVSYKNELNLDTSFVDNQHIWMAQYPFEPSADHIWNTEYGMWQWSSNVKIPGVSGTFDVSMDFTKLASAGSGTTVNQSAVATPTAATVDKKSGYLFDESSNGWRWFENGQLFTGFKWYADTFYWFENGVRSNNAWHEAWGNTYYTDADGRAVQGLQTIGDKRYYFGDDNSFTLRKNQTFTVNGQQYHSDANGVITNWSGYIYDGSSQNGGYRWYENGELYTGFRFYTGTYYWFIDGVRQNAGWRQAWGYTYYTDNDGRAVQGNQVIDGKVYNFGNDDTFYERPVQGYVWDGSAQNGGYRWYENGQLFTGFRYYTGTYYWFIDGVRQNAGWREAWGYKYYTDNDGRAVQGHQTIDGQSYYFGNDGTYYLR</sequence>
<evidence type="ECO:0000256" key="5">
    <source>
        <dbReference type="SAM" id="SignalP"/>
    </source>
</evidence>
<dbReference type="RefSeq" id="WP_338346203.1">
    <property type="nucleotide sequence ID" value="NZ_CAUZLR010000005.1"/>
</dbReference>
<keyword evidence="2 4" id="KW-0378">Hydrolase</keyword>
<evidence type="ECO:0000256" key="4">
    <source>
        <dbReference type="RuleBase" id="RU361176"/>
    </source>
</evidence>
<dbReference type="SUPFAM" id="SSF69360">
    <property type="entry name" value="Cell wall binding repeat"/>
    <property type="match status" value="2"/>
</dbReference>
<dbReference type="PANTHER" id="PTHR34135">
    <property type="entry name" value="LYSOZYME"/>
    <property type="match status" value="1"/>
</dbReference>
<dbReference type="PROSITE" id="PS51904">
    <property type="entry name" value="GLYCOSYL_HYDROL_F25_2"/>
    <property type="match status" value="1"/>
</dbReference>
<evidence type="ECO:0000313" key="6">
    <source>
        <dbReference type="EMBL" id="CAK1242357.1"/>
    </source>
</evidence>
<feature type="signal peptide" evidence="5">
    <location>
        <begin position="1"/>
        <end position="25"/>
    </location>
</feature>
<comment type="similarity">
    <text evidence="1 4">Belongs to the glycosyl hydrolase 25 family.</text>
</comment>
<dbReference type="EMBL" id="CAUZLR010000005">
    <property type="protein sequence ID" value="CAK1242357.1"/>
    <property type="molecule type" value="Genomic_DNA"/>
</dbReference>
<accession>A0ABM9MV62</accession>
<dbReference type="Gene3D" id="2.10.270.10">
    <property type="entry name" value="Cholin Binding"/>
    <property type="match status" value="3"/>
</dbReference>
<protein>
    <recommendedName>
        <fullName evidence="4">Lysozyme</fullName>
        <ecNumber evidence="4">3.2.1.17</ecNumber>
    </recommendedName>
</protein>
<dbReference type="SUPFAM" id="SSF51445">
    <property type="entry name" value="(Trans)glycosidases"/>
    <property type="match status" value="1"/>
</dbReference>
<organism evidence="6 7">
    <name type="scientific">Fructobacillus fructosus</name>
    <dbReference type="NCBI Taxonomy" id="1631"/>
    <lineage>
        <taxon>Bacteria</taxon>
        <taxon>Bacillati</taxon>
        <taxon>Bacillota</taxon>
        <taxon>Bacilli</taxon>
        <taxon>Lactobacillales</taxon>
        <taxon>Lactobacillaceae</taxon>
        <taxon>Fructobacillus</taxon>
    </lineage>
</organism>
<evidence type="ECO:0000256" key="1">
    <source>
        <dbReference type="ARBA" id="ARBA00010646"/>
    </source>
</evidence>
<keyword evidence="7" id="KW-1185">Reference proteome</keyword>
<dbReference type="InterPro" id="IPR008270">
    <property type="entry name" value="Glyco_hydro_25_AS"/>
</dbReference>
<dbReference type="Gene3D" id="3.20.20.80">
    <property type="entry name" value="Glycosidases"/>
    <property type="match status" value="1"/>
</dbReference>
<name>A0ABM9MV62_9LACO</name>